<evidence type="ECO:0000256" key="1">
    <source>
        <dbReference type="SAM" id="Phobius"/>
    </source>
</evidence>
<name>A0A5R9J0P4_9PROT</name>
<keyword evidence="1" id="KW-0472">Membrane</keyword>
<dbReference type="RefSeq" id="WP_138327561.1">
    <property type="nucleotide sequence ID" value="NZ_VCDI01000008.1"/>
</dbReference>
<evidence type="ECO:0000313" key="2">
    <source>
        <dbReference type="EMBL" id="TLU71204.1"/>
    </source>
</evidence>
<keyword evidence="3" id="KW-1185">Reference proteome</keyword>
<dbReference type="EMBL" id="VCDI01000008">
    <property type="protein sequence ID" value="TLU71204.1"/>
    <property type="molecule type" value="Genomic_DNA"/>
</dbReference>
<proteinExistence type="predicted"/>
<accession>A0A5R9J0P4</accession>
<dbReference type="AlphaFoldDB" id="A0A5R9J0P4"/>
<protein>
    <submittedName>
        <fullName evidence="2">Uncharacterized protein</fullName>
    </submittedName>
</protein>
<reference evidence="2 3" key="1">
    <citation type="submission" date="2019-05" db="EMBL/GenBank/DDBJ databases">
        <authorList>
            <person name="Pankratov T."/>
            <person name="Grouzdev D."/>
        </authorList>
    </citation>
    <scope>NUCLEOTIDE SEQUENCE [LARGE SCALE GENOMIC DNA]</scope>
    <source>
        <strain evidence="2 3">KEBCLARHB70R</strain>
    </source>
</reference>
<comment type="caution">
    <text evidence="2">The sequence shown here is derived from an EMBL/GenBank/DDBJ whole genome shotgun (WGS) entry which is preliminary data.</text>
</comment>
<gene>
    <name evidence="2" type="ORF">FE263_18735</name>
</gene>
<sequence length="87" mass="9422">MPHPGASVDLKTHSTFPTSMPEVVVADRAAYQAESLKWSRKAASLYRQYILAMAATVLTVAVVVVLWALPLIAPLFGDMYLFGSPSV</sequence>
<organism evidence="2 3">
    <name type="scientific">Lichenicoccus roseus</name>
    <dbReference type="NCBI Taxonomy" id="2683649"/>
    <lineage>
        <taxon>Bacteria</taxon>
        <taxon>Pseudomonadati</taxon>
        <taxon>Pseudomonadota</taxon>
        <taxon>Alphaproteobacteria</taxon>
        <taxon>Acetobacterales</taxon>
        <taxon>Acetobacteraceae</taxon>
        <taxon>Lichenicoccus</taxon>
    </lineage>
</organism>
<dbReference type="Proteomes" id="UP000305654">
    <property type="component" value="Unassembled WGS sequence"/>
</dbReference>
<feature type="transmembrane region" description="Helical" evidence="1">
    <location>
        <begin position="49"/>
        <end position="73"/>
    </location>
</feature>
<evidence type="ECO:0000313" key="3">
    <source>
        <dbReference type="Proteomes" id="UP000305654"/>
    </source>
</evidence>
<keyword evidence="1" id="KW-1133">Transmembrane helix</keyword>
<keyword evidence="1" id="KW-0812">Transmembrane</keyword>